<organism evidence="1 2">
    <name type="scientific">Lophium mytilinum</name>
    <dbReference type="NCBI Taxonomy" id="390894"/>
    <lineage>
        <taxon>Eukaryota</taxon>
        <taxon>Fungi</taxon>
        <taxon>Dikarya</taxon>
        <taxon>Ascomycota</taxon>
        <taxon>Pezizomycotina</taxon>
        <taxon>Dothideomycetes</taxon>
        <taxon>Pleosporomycetidae</taxon>
        <taxon>Mytilinidiales</taxon>
        <taxon>Mytilinidiaceae</taxon>
        <taxon>Lophium</taxon>
    </lineage>
</organism>
<accession>A0A6A6QA44</accession>
<evidence type="ECO:0000313" key="1">
    <source>
        <dbReference type="EMBL" id="KAF2488297.1"/>
    </source>
</evidence>
<keyword evidence="2" id="KW-1185">Reference proteome</keyword>
<gene>
    <name evidence="1" type="ORF">BU16DRAFT_601327</name>
</gene>
<sequence length="187" mass="20414">MQRDLIGARFARPLGPDARDVPRGSTLLGSAALSRKPVILQPFVVLKSAYSSGKQPNEASPRSLRNLVSSDSYTTYASGRHTPSILKLVLPLLVEQQEHCVQGTACNLCKSISTTLTWSLWTTRDTSRWSTHGFRRTPFPAGTVLSRSDGLLTTAFLSPLRHGGTSITNFELLPQPEPKRARDKSAG</sequence>
<dbReference type="Proteomes" id="UP000799750">
    <property type="component" value="Unassembled WGS sequence"/>
</dbReference>
<dbReference type="AlphaFoldDB" id="A0A6A6QA44"/>
<evidence type="ECO:0000313" key="2">
    <source>
        <dbReference type="Proteomes" id="UP000799750"/>
    </source>
</evidence>
<dbReference type="EMBL" id="MU004204">
    <property type="protein sequence ID" value="KAF2488297.1"/>
    <property type="molecule type" value="Genomic_DNA"/>
</dbReference>
<protein>
    <submittedName>
        <fullName evidence="1">Uncharacterized protein</fullName>
    </submittedName>
</protein>
<reference evidence="1" key="1">
    <citation type="journal article" date="2020" name="Stud. Mycol.">
        <title>101 Dothideomycetes genomes: a test case for predicting lifestyles and emergence of pathogens.</title>
        <authorList>
            <person name="Haridas S."/>
            <person name="Albert R."/>
            <person name="Binder M."/>
            <person name="Bloem J."/>
            <person name="Labutti K."/>
            <person name="Salamov A."/>
            <person name="Andreopoulos B."/>
            <person name="Baker S."/>
            <person name="Barry K."/>
            <person name="Bills G."/>
            <person name="Bluhm B."/>
            <person name="Cannon C."/>
            <person name="Castanera R."/>
            <person name="Culley D."/>
            <person name="Daum C."/>
            <person name="Ezra D."/>
            <person name="Gonzalez J."/>
            <person name="Henrissat B."/>
            <person name="Kuo A."/>
            <person name="Liang C."/>
            <person name="Lipzen A."/>
            <person name="Lutzoni F."/>
            <person name="Magnuson J."/>
            <person name="Mondo S."/>
            <person name="Nolan M."/>
            <person name="Ohm R."/>
            <person name="Pangilinan J."/>
            <person name="Park H.-J."/>
            <person name="Ramirez L."/>
            <person name="Alfaro M."/>
            <person name="Sun H."/>
            <person name="Tritt A."/>
            <person name="Yoshinaga Y."/>
            <person name="Zwiers L.-H."/>
            <person name="Turgeon B."/>
            <person name="Goodwin S."/>
            <person name="Spatafora J."/>
            <person name="Crous P."/>
            <person name="Grigoriev I."/>
        </authorList>
    </citation>
    <scope>NUCLEOTIDE SEQUENCE</scope>
    <source>
        <strain evidence="1">CBS 269.34</strain>
    </source>
</reference>
<dbReference type="OrthoDB" id="4195447at2759"/>
<proteinExistence type="predicted"/>
<name>A0A6A6QA44_9PEZI</name>